<feature type="transmembrane region" description="Helical" evidence="1">
    <location>
        <begin position="177"/>
        <end position="198"/>
    </location>
</feature>
<feature type="transmembrane region" description="Helical" evidence="1">
    <location>
        <begin position="137"/>
        <end position="165"/>
    </location>
</feature>
<name>I3EI75_NEMP3</name>
<sequence>MNTPEIIQNQENLYGIPPPPYEIAVTLTNISYTYTPPPNYHDIVSGYIDPRPSINLNNILPNIQDEFSHINDPECTTVTVNNHVYYDISGMTMLLIYNIPLYIIGPYIYTVLFNHISAILNTGTKTFPLGLDYNDTYIILSYGVLLIFYLIIRSVIMFILGYFSYLSIFNINISANLSFITNMIIIIMNIFIIRIIYIIYSICDISYNMYIQYIILLIVYSIILKYYIYNIYKNIAKYSICNRRLNNRVISNRGLSNDMSVYTSSNIDSSNTMGSTVYDTSTGNTDTDRYTSGTVYTTDTSDTSTYIINGIISIIRILINILGIIGCTTLIYDIVYCIYSIYILN</sequence>
<dbReference type="VEuPathDB" id="MicrosporidiaDB:NEQG_00741"/>
<organism evidence="2 3">
    <name type="scientific">Nematocida parisii (strain ERTm3)</name>
    <name type="common">Nematode killer fungus</name>
    <dbReference type="NCBI Taxonomy" id="935791"/>
    <lineage>
        <taxon>Eukaryota</taxon>
        <taxon>Fungi</taxon>
        <taxon>Fungi incertae sedis</taxon>
        <taxon>Microsporidia</taxon>
        <taxon>Nematocida</taxon>
    </lineage>
</organism>
<proteinExistence type="predicted"/>
<accession>I3EI75</accession>
<keyword evidence="3" id="KW-1185">Reference proteome</keyword>
<dbReference type="HOGENOM" id="CLU_809142_0_0_1"/>
<feature type="transmembrane region" description="Helical" evidence="1">
    <location>
        <begin position="210"/>
        <end position="228"/>
    </location>
</feature>
<dbReference type="OrthoDB" id="2189129at2759"/>
<feature type="transmembrane region" description="Helical" evidence="1">
    <location>
        <begin position="317"/>
        <end position="342"/>
    </location>
</feature>
<keyword evidence="1" id="KW-0472">Membrane</keyword>
<dbReference type="InParanoid" id="I3EI75"/>
<gene>
    <name evidence="2" type="ORF">NEQG_00741</name>
</gene>
<dbReference type="EMBL" id="GL870877">
    <property type="protein sequence ID" value="EIJ88922.1"/>
    <property type="molecule type" value="Genomic_DNA"/>
</dbReference>
<evidence type="ECO:0000313" key="2">
    <source>
        <dbReference type="EMBL" id="EIJ88922.1"/>
    </source>
</evidence>
<keyword evidence="1" id="KW-0812">Transmembrane</keyword>
<dbReference type="OMA" id="HINDPEC"/>
<protein>
    <submittedName>
        <fullName evidence="2">Uncharacterized protein</fullName>
    </submittedName>
</protein>
<dbReference type="AlphaFoldDB" id="I3EI75"/>
<dbReference type="Proteomes" id="UP000002872">
    <property type="component" value="Unassembled WGS sequence"/>
</dbReference>
<evidence type="ECO:0000313" key="3">
    <source>
        <dbReference type="Proteomes" id="UP000002872"/>
    </source>
</evidence>
<reference evidence="2" key="1">
    <citation type="submission" date="2011-01" db="EMBL/GenBank/DDBJ databases">
        <title>The Genome Sequence of Nematocida parisii strain ERTm3.</title>
        <authorList>
            <consortium name="The Broad Institute Genome Sequencing Platform"/>
            <consortium name="The Broad Institute Genome Sequencing Center for Infectious Disease"/>
            <person name="Cuomo C."/>
            <person name="Troemel E."/>
            <person name="Young S.K."/>
            <person name="Zeng Q."/>
            <person name="Gargeya S."/>
            <person name="Fitzgerald M."/>
            <person name="Haas B."/>
            <person name="Abouelleil A."/>
            <person name="Alvarado L."/>
            <person name="Arachchi H.M."/>
            <person name="Berlin A."/>
            <person name="Chapman S.B."/>
            <person name="Gearin G."/>
            <person name="Goldberg J."/>
            <person name="Griggs A."/>
            <person name="Gujja S."/>
            <person name="Hansen M."/>
            <person name="Heiman D."/>
            <person name="Howarth C."/>
            <person name="Larimer J."/>
            <person name="Lui A."/>
            <person name="MacDonald P.J.P."/>
            <person name="McCowen C."/>
            <person name="Montmayeur A."/>
            <person name="Murphy C."/>
            <person name="Neiman D."/>
            <person name="Pearson M."/>
            <person name="Priest M."/>
            <person name="Roberts A."/>
            <person name="Saif S."/>
            <person name="Shea T."/>
            <person name="Sisk P."/>
            <person name="Stolte C."/>
            <person name="Sykes S."/>
            <person name="Wortman J."/>
            <person name="Nusbaum C."/>
            <person name="Birren B."/>
        </authorList>
    </citation>
    <scope>NUCLEOTIDE SEQUENCE</scope>
    <source>
        <strain evidence="2">ERTm3</strain>
    </source>
</reference>
<keyword evidence="1" id="KW-1133">Transmembrane helix</keyword>
<evidence type="ECO:0000256" key="1">
    <source>
        <dbReference type="SAM" id="Phobius"/>
    </source>
</evidence>
<feature type="transmembrane region" description="Helical" evidence="1">
    <location>
        <begin position="95"/>
        <end position="117"/>
    </location>
</feature>